<accession>A0A9Q0RW73</accession>
<evidence type="ECO:0000256" key="1">
    <source>
        <dbReference type="SAM" id="MobiDB-lite"/>
    </source>
</evidence>
<feature type="region of interest" description="Disordered" evidence="1">
    <location>
        <begin position="1"/>
        <end position="29"/>
    </location>
</feature>
<dbReference type="EMBL" id="WJQU01000004">
    <property type="protein sequence ID" value="KAJ6634662.1"/>
    <property type="molecule type" value="Genomic_DNA"/>
</dbReference>
<protein>
    <submittedName>
        <fullName evidence="2">Uncharacterized protein</fullName>
    </submittedName>
</protein>
<name>A0A9Q0RW73_9DIPT</name>
<gene>
    <name evidence="2" type="ORF">Bhyg_13239</name>
</gene>
<sequence>MPDSVDKPPNRKRTRAGNKSDDSGSDDFNNNVEMLLLELSKKMDGLSTQMTENVNSVREIDAKLTIKIDCTLSDKVNAVKEEAESRLANFSTTVDSRFEDIARKMNYLHAGNGPVVTEVASITVAEWKFQTESRLDKMERLSLSNELVITGIPFNQGENSSDIVGDIVNVLNCNFKPNDFSAIYRVPPKKNQRNRSRGNVTSTPIIIRFYFEDAKQHFMSSYFKKKGLNLADIGFKTSSRIYINESLTKLNREIFNSAAQAKRLQKLHKYFTRRGLVYVQMAPDSNTVCITSVGKFDELISEYELPVTGQNVVHTSTVTSQQQTQLVKESLNQSDMRQIHTNFEPSQYQPSTTEPTKMPVMARATIADSAMDGA</sequence>
<keyword evidence="3" id="KW-1185">Reference proteome</keyword>
<dbReference type="OrthoDB" id="7734146at2759"/>
<evidence type="ECO:0000313" key="2">
    <source>
        <dbReference type="EMBL" id="KAJ6634662.1"/>
    </source>
</evidence>
<comment type="caution">
    <text evidence="2">The sequence shown here is derived from an EMBL/GenBank/DDBJ whole genome shotgun (WGS) entry which is preliminary data.</text>
</comment>
<proteinExistence type="predicted"/>
<organism evidence="2 3">
    <name type="scientific">Pseudolycoriella hygida</name>
    <dbReference type="NCBI Taxonomy" id="35572"/>
    <lineage>
        <taxon>Eukaryota</taxon>
        <taxon>Metazoa</taxon>
        <taxon>Ecdysozoa</taxon>
        <taxon>Arthropoda</taxon>
        <taxon>Hexapoda</taxon>
        <taxon>Insecta</taxon>
        <taxon>Pterygota</taxon>
        <taxon>Neoptera</taxon>
        <taxon>Endopterygota</taxon>
        <taxon>Diptera</taxon>
        <taxon>Nematocera</taxon>
        <taxon>Sciaroidea</taxon>
        <taxon>Sciaridae</taxon>
        <taxon>Pseudolycoriella</taxon>
    </lineage>
</organism>
<evidence type="ECO:0000313" key="3">
    <source>
        <dbReference type="Proteomes" id="UP001151699"/>
    </source>
</evidence>
<reference evidence="2" key="1">
    <citation type="submission" date="2022-07" db="EMBL/GenBank/DDBJ databases">
        <authorList>
            <person name="Trinca V."/>
            <person name="Uliana J.V.C."/>
            <person name="Torres T.T."/>
            <person name="Ward R.J."/>
            <person name="Monesi N."/>
        </authorList>
    </citation>
    <scope>NUCLEOTIDE SEQUENCE</scope>
    <source>
        <strain evidence="2">HSMRA1968</strain>
        <tissue evidence="2">Whole embryos</tissue>
    </source>
</reference>
<dbReference type="Proteomes" id="UP001151699">
    <property type="component" value="Chromosome C"/>
</dbReference>
<dbReference type="AlphaFoldDB" id="A0A9Q0RW73"/>